<dbReference type="SUPFAM" id="SSF81767">
    <property type="entry name" value="Pre-protein crosslinking domain of SecA"/>
    <property type="match status" value="1"/>
</dbReference>
<dbReference type="PROSITE" id="PS51194">
    <property type="entry name" value="HELICASE_CTER"/>
    <property type="match status" value="1"/>
</dbReference>
<dbReference type="GO" id="GO:0017038">
    <property type="term" value="P:protein import"/>
    <property type="evidence" value="ECO:0007669"/>
    <property type="project" value="InterPro"/>
</dbReference>
<evidence type="ECO:0000256" key="1">
    <source>
        <dbReference type="ARBA" id="ARBA00022490"/>
    </source>
</evidence>
<keyword evidence="3" id="KW-0811">Translocation</keyword>
<dbReference type="InterPro" id="IPR001650">
    <property type="entry name" value="Helicase_C-like"/>
</dbReference>
<feature type="domain" description="Helicase ATP-binding" evidence="5">
    <location>
        <begin position="1542"/>
        <end position="1678"/>
    </location>
</feature>
<reference evidence="10" key="1">
    <citation type="submission" date="2021-02" db="EMBL/GenBank/DDBJ databases">
        <authorList>
            <person name="Nowell W R."/>
        </authorList>
    </citation>
    <scope>NUCLEOTIDE SEQUENCE</scope>
</reference>
<evidence type="ECO:0000256" key="3">
    <source>
        <dbReference type="ARBA" id="ARBA00023010"/>
    </source>
</evidence>
<keyword evidence="2" id="KW-0813">Transport</keyword>
<protein>
    <recommendedName>
        <fullName evidence="15">Protein translocase subunit SecA</fullName>
    </recommendedName>
</protein>
<dbReference type="EMBL" id="CAJNOV010008914">
    <property type="protein sequence ID" value="CAF1343641.1"/>
    <property type="molecule type" value="Genomic_DNA"/>
</dbReference>
<dbReference type="Gene3D" id="3.40.50.300">
    <property type="entry name" value="P-loop containing nucleotide triphosphate hydrolases"/>
    <property type="match status" value="3"/>
</dbReference>
<dbReference type="Proteomes" id="UP000663834">
    <property type="component" value="Unassembled WGS sequence"/>
</dbReference>
<dbReference type="Proteomes" id="UP000663824">
    <property type="component" value="Unassembled WGS sequence"/>
</dbReference>
<dbReference type="EMBL" id="CAJOBJ010000314">
    <property type="protein sequence ID" value="CAF3813750.1"/>
    <property type="molecule type" value="Genomic_DNA"/>
</dbReference>
<dbReference type="PANTHER" id="PTHR30612:SF0">
    <property type="entry name" value="CHLOROPLAST PROTEIN-TRANSPORTING ATPASE"/>
    <property type="match status" value="1"/>
</dbReference>
<dbReference type="Proteomes" id="UP000681967">
    <property type="component" value="Unassembled WGS sequence"/>
</dbReference>
<name>A0A816PB45_9BILA</name>
<feature type="compositionally biased region" description="Polar residues" evidence="4">
    <location>
        <begin position="313"/>
        <end position="325"/>
    </location>
</feature>
<dbReference type="PRINTS" id="PR00906">
    <property type="entry name" value="SECA"/>
</dbReference>
<dbReference type="Pfam" id="PF07517">
    <property type="entry name" value="SecA_DEAD"/>
    <property type="match status" value="1"/>
</dbReference>
<dbReference type="EMBL" id="CAJNOW010010839">
    <property type="protein sequence ID" value="CAF1589251.1"/>
    <property type="molecule type" value="Genomic_DNA"/>
</dbReference>
<dbReference type="PANTHER" id="PTHR30612">
    <property type="entry name" value="SECA INNER MEMBRANE COMPONENT OF SEC PROTEIN SECRETION SYSTEM"/>
    <property type="match status" value="1"/>
</dbReference>
<dbReference type="Proteomes" id="UP000681720">
    <property type="component" value="Unassembled WGS sequence"/>
</dbReference>
<evidence type="ECO:0000313" key="12">
    <source>
        <dbReference type="EMBL" id="CAF3813750.1"/>
    </source>
</evidence>
<feature type="region of interest" description="Disordered" evidence="4">
    <location>
        <begin position="306"/>
        <end position="328"/>
    </location>
</feature>
<evidence type="ECO:0000313" key="13">
    <source>
        <dbReference type="EMBL" id="CAF3816641.1"/>
    </source>
</evidence>
<dbReference type="EMBL" id="CAJOBH010000506">
    <property type="protein sequence ID" value="CAF3797343.1"/>
    <property type="molecule type" value="Genomic_DNA"/>
</dbReference>
<comment type="caution">
    <text evidence="10">The sequence shown here is derived from an EMBL/GenBank/DDBJ whole genome shotgun (WGS) entry which is preliminary data.</text>
</comment>
<accession>A0A816PB45</accession>
<dbReference type="SMART" id="SM00957">
    <property type="entry name" value="SecA_DEAD"/>
    <property type="match status" value="1"/>
</dbReference>
<dbReference type="Proteomes" id="UP000663855">
    <property type="component" value="Unassembled WGS sequence"/>
</dbReference>
<evidence type="ECO:0000256" key="2">
    <source>
        <dbReference type="ARBA" id="ARBA00022927"/>
    </source>
</evidence>
<evidence type="ECO:0000259" key="6">
    <source>
        <dbReference type="PROSITE" id="PS51194"/>
    </source>
</evidence>
<dbReference type="GO" id="GO:0006605">
    <property type="term" value="P:protein targeting"/>
    <property type="evidence" value="ECO:0007669"/>
    <property type="project" value="InterPro"/>
</dbReference>
<feature type="domain" description="Helicase C-terminal" evidence="6">
    <location>
        <begin position="1963"/>
        <end position="2147"/>
    </location>
</feature>
<dbReference type="PROSITE" id="PS51192">
    <property type="entry name" value="HELICASE_ATP_BIND_1"/>
    <property type="match status" value="1"/>
</dbReference>
<evidence type="ECO:0000259" key="7">
    <source>
        <dbReference type="PROSITE" id="PS51196"/>
    </source>
</evidence>
<dbReference type="Gene3D" id="3.90.1440.10">
    <property type="entry name" value="SecA, preprotein cross-linking domain"/>
    <property type="match status" value="1"/>
</dbReference>
<dbReference type="InterPro" id="IPR014018">
    <property type="entry name" value="SecA_motor_DEAD"/>
</dbReference>
<sequence>MSLDYTQESLQLAVTEAVYATDVVLSVNELLTSLFGVSDHANIANTLKSFVHRQYTNQLKGFIRHFGKKHIYEQLKAGSTVFIKRFEQHKSLHNLFSDVRRIQVRVNCLLVEKAEESLFDELSRYFVRLRNRLVPLQAEENFRMFLIEWFRSGEMTKAILNELNDWFKNGAKLNKFKTMNFPSAQPRDLSKSKVTRAAQAIHTDEFMEVEILKQLLSKFLAPTTMNLEAGKLRLCGRTIFLSDWIDAIVKKCSEKSDLDVEIYAADCCGIDCNVNLYGINLVISSNKVYVWQKHNVVLSGLTFKPGKSKAANAGNSTEPGTNGSNGRPGYSSGNFHLYAKEMVNPSCLSVYLNGGRGEDGGDGGDGYNGENGVGIDQNELDNLCVKYSSLYFNWWTTFHDYSPSSPWVRTKCKWDKSKQYGYEEYEDNHKRKLTYSFAGDIGWVYTTYHLYFMIEGSAGTSGTQGGSNGVGGEGGYRGNAVVENPETGETFSINIERNTGQSGINGVVGKSGRIGICGNDMVLIDRSVSGGGEKHYIGSSTTKLSISYDYETQMYNRLNGYRKHEDGKSACFASFSTAAVDKSERRAQAPVERTEHTRASKAVAKKHVNTEEVLSRANQFFEAEQSFLADTSKLTANENAEDEDEETEANENVTEEMVMLRQRDESQVIKYTPESEKKTRPKITAQNLIKRIRAIGRFGTMGTVSQNMFDLFSIEITVHLLETVRFHTMFQKNFFRHRVMESKLSLAIVAAQQDRLVDGKRFDEIVDFAKDITVRRQSKYKFAQFSGQLQKLIYEFENIQCHPNLSIDIGAAKIYGVKKIDLRTDPVKVQKIIADFFSEFTKYRVDNDLLKLFNNFYDKMNQKYGPMLVDFNEKIDWTDKRSYEPYFNMLQAWLREKEKSADEKDHDDGNFVQKSIVPLRNKSALEAKFEEVLGLLHDDWKYVAESIDKLHHYVKDNKELKARFGEVPNFKVDHGILNKITGSSSSKNVSKFIEPTLNVIRFYWLSFRILTYMRHLYNCNELFAVEMGKLKQENIYVDDGNHPNFSLFMDHAQTQPLDIANEACQLHMEQYGMSCASVRYLIAHKLDIHYQSYVRSGHHVLTKKESFNGLAASTDVLWIDNRQMYAVVVDEEYRDLVQAQVDIVHKYLKALDTEFEAESKRSYRELNAQQEFASFYGKVFRSAIIQWIEGYLALTNDQTLLRHLHHRFYVDGCHLTPFELQFILLSSTKLQADHRCDIKFILLLCSSVPQNELVDVILYIQIVYHRAERFRVTKIYDAIQLIESARQKALFAVKLNAYHESIDANQIYKIILMLQHSANGSEQLEKMELDEWIDVANKQKWSEIGGLIRKYGEVGYYLGFLDDHERKDEEQMMRQVFDTVQYIPEILIAKISQFIVNNEVHADKHYFDKLRAILESGNDFSGLEIISDKRPYLITREFEQQKFINYILKRNPDKYEALLPSEQRKIDDMLNLVTGLHDVTEESKLARRHEVERIGDMVKTLQNRDKQNMKLTESMRLLLEYDDYLEELHKIRLRPTQQMAVLCTVESDKNVLEQVNTGEGKSYIIAAIAIIRRKIGYKHVDIITSSPVLAQRDADAMRSLYKKFDLTVGHNCEEDFEKRKKGYESDIVYGDIARFQRDYLLHTFYKKNVLGDRTRDATIVDEVDNMLLDNGNNMLYLSHDVVGLNLLDSLLIFIHKQIYLPIFNGIKTDLESMQAQFDDKRIKQAVLKDIFGQITLTDLIKLKSHQMTTKTVEDAYSKLIQKEFIDTDGYLKITNIDQLSALDKDFDGDTIFLIRLKNTLRIILGRQRSIDIPKCLRHFVKLHLDEFIKNSKNAMFMKTDHEYVVDIDHNDSNSSTQPRITIIDSNTGADLATSQWSEGLHQFLQIKHGCRLSSISLKAVFISNVTYLKGYQKINGLSGTMGSSHESQTLIDLYKADLIKMPTFQPKVFYEHVPVVATDESDWLQGLFDEVCDQTSAKRSVLIICESIAQVRLVHEGLRSRYQQETKPSPDLKDCFESITIYEREFNTFNFNVGSELLCNRLIIATNLAGRGTDIKLSQNLIQAGGLHVITAFLPINCRIEEQAFGRAARCGQPGSAQIITMRKADDGIQPSVFQLKMFRDNQEVHRLTSLKSFYDYHTETEEKCLEKFRNHCSQALGIIYSSKTSNTLNVLPTPAQVVYFALLDKWALWLDRNASVINQCAKNHSKKAKEAIIESVDDFLIAHPISGGENCYEKAKEWVDIPQSLITIGIIQMSHNTGFQAAEDTFNRVLADGYGFAAEVYYFKACMRMRQWTETRTTLNSTEIRTPKDFPEDIEYAIEHFHKSRTLFTSRVQRRQREAMIVAQFLDASAPNHIKTCGFAEQQKAITTTYELIIANIDWMLGIPCRPDMFVTKVVPKDYAEEVYDALVRQGVISPVLISKYPYEDWQLYSFRNKFNLSKKDIDDLVQRIKNDPRSQSFDGDTELDINIMTAHVNLAHRIGFWMQLKKLNAFVHAKVKQQDDKNMELEERIQYVIMVDDEHKNKIPEWMKKFPPIPKPDPETLRYQIRLSNETEHGLMYDFNEIQKKCGQECIDEMEQLIKSNVLKHDWIGQLNINVLHHIGYLDTFDGVTTDDIADFFDIDARSAAWIIDLLIENGVLKRDTMEMHRFTKDDQLWNEKVAIRMNKDQTNETNPIAKHAASLTEIRNLPILKNITAGIIDYYCKIGDHDKLRTFFELLKNEKLLEPMFFTKFRLYGKLNCSFMPVCIANEIDEFLSDRFAYSFALEHLCLALDHSKVDPTTPKKLFLQDHPQKEFYDELIRSGIGIESRISQEDYSFLDFSIYQHQDELLAVINNHRTKLWDQTHYHMEFVSFASYCSAQSYTVDSDTKAIIENGLSMVMSKRNESIGWSLKDAVIRNVVNVGKSIWSGIKSVGNWFYSIGSSICQFVSPVVDFCVDAFDYVAESAVAVGRVVKEKVVAVVDAIAETEIVKMATQTVKDVANAVGETVISAAVAIGDVAVTVADKTGVITASKAVANAAVIAGNFIGGVTVTVGTAISNVATAAGEYIADTRIFKAAKEAFNTAMNVAKNLYQKMSSYVTATYESYLYYNQCRVSARRLAIEQNIANEHFILENYDKTLSYENRTQINDNMFEKKMSEYMLQTAESWLSQVEPFVKTIVYEHFTKGSRCYNRVDVQAAIENGQALRKLKSEVTEHLSVLANINKVVYFQLIKHYAVERNTNLATLSLSELGLAQVKYNVEQIKETLTMTCEQIQEIIENETSNSSSSDDLASSVEHILQQHLKSLVNTVFIDPTIKLVSAFLESCRQHPQLATMSAFSKEDTALKKAISDFNASTQSKKNAEFLLDELRRRVIDMLRLCPSDKVLLKFAIKFGFPLPMATINPIASAVQSIFTKNSYSTGFWVSAFSDKADFKQDAPILRIKTNDKAKMEVNLRCVNDQFFLCGADCLKNVDSDTMTDYFFYDSLMSKMKHLRKFFPDHEISFRELLIQHL</sequence>
<dbReference type="InterPro" id="IPR011115">
    <property type="entry name" value="SecA_DEAD"/>
</dbReference>
<feature type="domain" description="SecA family profile" evidence="7">
    <location>
        <begin position="1441"/>
        <end position="2135"/>
    </location>
</feature>
<dbReference type="PROSITE" id="PS51196">
    <property type="entry name" value="SECA_MOTOR_DEAD"/>
    <property type="match status" value="1"/>
</dbReference>
<evidence type="ECO:0000313" key="8">
    <source>
        <dbReference type="EMBL" id="CAF1343641.1"/>
    </source>
</evidence>
<keyword evidence="2" id="KW-0653">Protein transport</keyword>
<evidence type="ECO:0000313" key="14">
    <source>
        <dbReference type="Proteomes" id="UP000663824"/>
    </source>
</evidence>
<evidence type="ECO:0000256" key="4">
    <source>
        <dbReference type="SAM" id="MobiDB-lite"/>
    </source>
</evidence>
<proteinExistence type="predicted"/>
<evidence type="ECO:0000259" key="5">
    <source>
        <dbReference type="PROSITE" id="PS51192"/>
    </source>
</evidence>
<dbReference type="InterPro" id="IPR036670">
    <property type="entry name" value="SecA_X-link_sf"/>
</dbReference>
<dbReference type="EMBL" id="CAJOBI010000350">
    <property type="protein sequence ID" value="CAF3816641.1"/>
    <property type="molecule type" value="Genomic_DNA"/>
</dbReference>
<dbReference type="SUPFAM" id="SSF52540">
    <property type="entry name" value="P-loop containing nucleoside triphosphate hydrolases"/>
    <property type="match status" value="2"/>
</dbReference>
<gene>
    <name evidence="11" type="ORF">BYL167_LOCUS2796</name>
    <name evidence="8" type="ORF">CJN711_LOCUS19058</name>
    <name evidence="12" type="ORF">GIL414_LOCUS1794</name>
    <name evidence="9" type="ORF">KQP761_LOCUS21004</name>
    <name evidence="10" type="ORF">MBJ925_LOCUS12216</name>
    <name evidence="13" type="ORF">SMN809_LOCUS2042</name>
</gene>
<dbReference type="GO" id="GO:0006886">
    <property type="term" value="P:intracellular protein transport"/>
    <property type="evidence" value="ECO:0007669"/>
    <property type="project" value="InterPro"/>
</dbReference>
<dbReference type="Proteomes" id="UP000676336">
    <property type="component" value="Unassembled WGS sequence"/>
</dbReference>
<dbReference type="GO" id="GO:0005524">
    <property type="term" value="F:ATP binding"/>
    <property type="evidence" value="ECO:0007669"/>
    <property type="project" value="InterPro"/>
</dbReference>
<dbReference type="InterPro" id="IPR014001">
    <property type="entry name" value="Helicase_ATP-bd"/>
</dbReference>
<evidence type="ECO:0000313" key="9">
    <source>
        <dbReference type="EMBL" id="CAF1589251.1"/>
    </source>
</evidence>
<keyword evidence="1" id="KW-0963">Cytoplasm</keyword>
<organism evidence="10 14">
    <name type="scientific">Rotaria magnacalcarata</name>
    <dbReference type="NCBI Taxonomy" id="392030"/>
    <lineage>
        <taxon>Eukaryota</taxon>
        <taxon>Metazoa</taxon>
        <taxon>Spiralia</taxon>
        <taxon>Gnathifera</taxon>
        <taxon>Rotifera</taxon>
        <taxon>Eurotatoria</taxon>
        <taxon>Bdelloidea</taxon>
        <taxon>Philodinida</taxon>
        <taxon>Philodinidae</taxon>
        <taxon>Rotaria</taxon>
    </lineage>
</organism>
<dbReference type="EMBL" id="CAJNRE010005548">
    <property type="protein sequence ID" value="CAF2046404.1"/>
    <property type="molecule type" value="Genomic_DNA"/>
</dbReference>
<evidence type="ECO:0000313" key="10">
    <source>
        <dbReference type="EMBL" id="CAF2046404.1"/>
    </source>
</evidence>
<evidence type="ECO:0008006" key="15">
    <source>
        <dbReference type="Google" id="ProtNLM"/>
    </source>
</evidence>
<evidence type="ECO:0000313" key="11">
    <source>
        <dbReference type="EMBL" id="CAF3797343.1"/>
    </source>
</evidence>
<dbReference type="GO" id="GO:0016020">
    <property type="term" value="C:membrane"/>
    <property type="evidence" value="ECO:0007669"/>
    <property type="project" value="InterPro"/>
</dbReference>
<dbReference type="InterPro" id="IPR000185">
    <property type="entry name" value="SecA"/>
</dbReference>
<dbReference type="OrthoDB" id="10038397at2759"/>
<dbReference type="InterPro" id="IPR027417">
    <property type="entry name" value="P-loop_NTPase"/>
</dbReference>